<reference evidence="3" key="1">
    <citation type="submission" date="2017-02" db="UniProtKB">
        <authorList>
            <consortium name="WormBaseParasite"/>
        </authorList>
    </citation>
    <scope>IDENTIFICATION</scope>
</reference>
<name>A0A0M3K7V3_ANISI</name>
<dbReference type="WBParaSite" id="ASIM_0001704401-mRNA-1">
    <property type="protein sequence ID" value="ASIM_0001704401-mRNA-1"/>
    <property type="gene ID" value="ASIM_0001704401"/>
</dbReference>
<dbReference type="EMBL" id="UYRR01033104">
    <property type="protein sequence ID" value="VDK57818.1"/>
    <property type="molecule type" value="Genomic_DNA"/>
</dbReference>
<accession>A0A0M3K7V3</accession>
<sequence>MGCCTGAAMAQCCCKPQMCLPKIQLPRPPTMCCCCCCPMGAPQIPSGSCSSMSCGGSSYPGGYAMPPSGGSGYALPSSGGYSLPMGGGGYPTGGMIPSGGGYPTGGIISSGGGYMG</sequence>
<evidence type="ECO:0000313" key="1">
    <source>
        <dbReference type="EMBL" id="VDK57818.1"/>
    </source>
</evidence>
<evidence type="ECO:0000313" key="2">
    <source>
        <dbReference type="Proteomes" id="UP000267096"/>
    </source>
</evidence>
<reference evidence="1 2" key="2">
    <citation type="submission" date="2018-11" db="EMBL/GenBank/DDBJ databases">
        <authorList>
            <consortium name="Pathogen Informatics"/>
        </authorList>
    </citation>
    <scope>NUCLEOTIDE SEQUENCE [LARGE SCALE GENOMIC DNA]</scope>
</reference>
<gene>
    <name evidence="1" type="ORF">ASIM_LOCUS16451</name>
</gene>
<dbReference type="Proteomes" id="UP000267096">
    <property type="component" value="Unassembled WGS sequence"/>
</dbReference>
<organism evidence="3">
    <name type="scientific">Anisakis simplex</name>
    <name type="common">Herring worm</name>
    <dbReference type="NCBI Taxonomy" id="6269"/>
    <lineage>
        <taxon>Eukaryota</taxon>
        <taxon>Metazoa</taxon>
        <taxon>Ecdysozoa</taxon>
        <taxon>Nematoda</taxon>
        <taxon>Chromadorea</taxon>
        <taxon>Rhabditida</taxon>
        <taxon>Spirurina</taxon>
        <taxon>Ascaridomorpha</taxon>
        <taxon>Ascaridoidea</taxon>
        <taxon>Anisakidae</taxon>
        <taxon>Anisakis</taxon>
        <taxon>Anisakis simplex complex</taxon>
    </lineage>
</organism>
<evidence type="ECO:0000313" key="3">
    <source>
        <dbReference type="WBParaSite" id="ASIM_0001704401-mRNA-1"/>
    </source>
</evidence>
<keyword evidence="2" id="KW-1185">Reference proteome</keyword>
<dbReference type="AlphaFoldDB" id="A0A0M3K7V3"/>
<proteinExistence type="predicted"/>
<protein>
    <submittedName>
        <fullName evidence="3">KRFB protein</fullName>
    </submittedName>
</protein>